<proteinExistence type="predicted"/>
<dbReference type="InterPro" id="IPR007844">
    <property type="entry name" value="AsmA"/>
</dbReference>
<accession>A0ABV2TS75</accession>
<keyword evidence="1" id="KW-0472">Membrane</keyword>
<evidence type="ECO:0000256" key="1">
    <source>
        <dbReference type="SAM" id="Phobius"/>
    </source>
</evidence>
<dbReference type="InterPro" id="IPR052894">
    <property type="entry name" value="AsmA-related"/>
</dbReference>
<protein>
    <submittedName>
        <fullName evidence="3">AsmA family protein</fullName>
    </submittedName>
</protein>
<dbReference type="EMBL" id="JBEWZI010000025">
    <property type="protein sequence ID" value="MET7015988.1"/>
    <property type="molecule type" value="Genomic_DNA"/>
</dbReference>
<keyword evidence="1" id="KW-1133">Transmembrane helix</keyword>
<reference evidence="3 4" key="1">
    <citation type="submission" date="2024-07" db="EMBL/GenBank/DDBJ databases">
        <title>Uliginosibacterium flavum JJ3220;KACC:17644.</title>
        <authorList>
            <person name="Kim M.K."/>
        </authorList>
    </citation>
    <scope>NUCLEOTIDE SEQUENCE [LARGE SCALE GENOMIC DNA]</scope>
    <source>
        <strain evidence="3 4">KACC:17644</strain>
    </source>
</reference>
<gene>
    <name evidence="3" type="ORF">ABXR19_17505</name>
</gene>
<organism evidence="3 4">
    <name type="scientific">Uliginosibacterium flavum</name>
    <dbReference type="NCBI Taxonomy" id="1396831"/>
    <lineage>
        <taxon>Bacteria</taxon>
        <taxon>Pseudomonadati</taxon>
        <taxon>Pseudomonadota</taxon>
        <taxon>Betaproteobacteria</taxon>
        <taxon>Rhodocyclales</taxon>
        <taxon>Zoogloeaceae</taxon>
        <taxon>Uliginosibacterium</taxon>
    </lineage>
</organism>
<evidence type="ECO:0000313" key="3">
    <source>
        <dbReference type="EMBL" id="MET7015988.1"/>
    </source>
</evidence>
<dbReference type="PANTHER" id="PTHR30441:SF4">
    <property type="entry name" value="PROTEIN ASMA"/>
    <property type="match status" value="1"/>
</dbReference>
<feature type="transmembrane region" description="Helical" evidence="1">
    <location>
        <begin position="12"/>
        <end position="34"/>
    </location>
</feature>
<comment type="caution">
    <text evidence="3">The sequence shown here is derived from an EMBL/GenBank/DDBJ whole genome shotgun (WGS) entry which is preliminary data.</text>
</comment>
<dbReference type="Pfam" id="PF05170">
    <property type="entry name" value="AsmA"/>
    <property type="match status" value="1"/>
</dbReference>
<dbReference type="Proteomes" id="UP001549691">
    <property type="component" value="Unassembled WGS sequence"/>
</dbReference>
<keyword evidence="4" id="KW-1185">Reference proteome</keyword>
<keyword evidence="1" id="KW-0812">Transmembrane</keyword>
<evidence type="ECO:0000259" key="2">
    <source>
        <dbReference type="Pfam" id="PF05170"/>
    </source>
</evidence>
<name>A0ABV2TS75_9RHOO</name>
<evidence type="ECO:0000313" key="4">
    <source>
        <dbReference type="Proteomes" id="UP001549691"/>
    </source>
</evidence>
<dbReference type="PANTHER" id="PTHR30441">
    <property type="entry name" value="DUF748 DOMAIN-CONTAINING PROTEIN"/>
    <property type="match status" value="1"/>
</dbReference>
<sequence>MKIRLPVVLRVLGFLLGGFVALVAALAFLAWVSFDAERTAGGFSQHFKDRYQRTLVLGAEPQLHIWPQPMLVLRSVSLSEAGRNEIFATAEELRLELAPLPLLLRRHEILSLSLHNVDMRLSRARTGDWNLGKLLQAPAADAPVTPWQSRLESIRLSGAKLRVDDGRNALKFEWRDFSASLVGLDGSAAARLSGQGQWLDAANDNDFHFKLGGRYAPGDSLAAGSLENLVLQLEGNARGLQGASAQIDSARLSWRDWGAQGHLDKLGIKLQGAAGQQSLNGEANAPRLGWQDWRVQGEKLEARLSLRAVGEQTEFELNVPLLSETENGFRSDESSLNWQAKAGNEHGSQGKFKARLDADLRTSALRLSTLRGEFSVQHPRLHTPAARMSVAGQAQWRANGGLEATLEGLLGEDPLSVQAQLQQLWPVAGRVDLSSSHLDLDRLFAEARPGVKPPSLSLPVFNKIALNGKLNFKQLRLAGLQLDTLQTPFNIDKGVFSANGFNTSLYDGQLSGDFSAESASGRISLQGEFSNLGLERLALDGGLSIPLSGRLSGTYKVVSALKADASPLAELNGAVRWNLVNSAIRGVDLVRSLREFRPAIVAGKQSARRPAEAETTELGSIGSRFVLAGGKLQTDAIQSRSSWLALAGSGSADLLKEEMDFTLQASLLPGINSMAAKDLVDLRAKPLRLRLKGPLLRPDVRYEPSAPPASKLAGVVKK</sequence>
<feature type="domain" description="AsmA" evidence="2">
    <location>
        <begin position="9"/>
        <end position="595"/>
    </location>
</feature>
<dbReference type="RefSeq" id="WP_354602444.1">
    <property type="nucleotide sequence ID" value="NZ_JBEWZI010000025.1"/>
</dbReference>